<proteinExistence type="predicted"/>
<protein>
    <submittedName>
        <fullName evidence="1">Uncharacterized protein</fullName>
    </submittedName>
</protein>
<evidence type="ECO:0000313" key="2">
    <source>
        <dbReference type="Proteomes" id="UP000823775"/>
    </source>
</evidence>
<dbReference type="EMBL" id="JACEIK010000469">
    <property type="protein sequence ID" value="MCD7457670.1"/>
    <property type="molecule type" value="Genomic_DNA"/>
</dbReference>
<dbReference type="InterPro" id="IPR011989">
    <property type="entry name" value="ARM-like"/>
</dbReference>
<reference evidence="1 2" key="1">
    <citation type="journal article" date="2021" name="BMC Genomics">
        <title>Datura genome reveals duplications of psychoactive alkaloid biosynthetic genes and high mutation rate following tissue culture.</title>
        <authorList>
            <person name="Rajewski A."/>
            <person name="Carter-House D."/>
            <person name="Stajich J."/>
            <person name="Litt A."/>
        </authorList>
    </citation>
    <scope>NUCLEOTIDE SEQUENCE [LARGE SCALE GENOMIC DNA]</scope>
    <source>
        <strain evidence="1">AR-01</strain>
    </source>
</reference>
<comment type="caution">
    <text evidence="1">The sequence shown here is derived from an EMBL/GenBank/DDBJ whole genome shotgun (WGS) entry which is preliminary data.</text>
</comment>
<keyword evidence="2" id="KW-1185">Reference proteome</keyword>
<name>A0ABS8SFI9_DATST</name>
<dbReference type="Gene3D" id="1.25.10.10">
    <property type="entry name" value="Leucine-rich Repeat Variant"/>
    <property type="match status" value="1"/>
</dbReference>
<organism evidence="1 2">
    <name type="scientific">Datura stramonium</name>
    <name type="common">Jimsonweed</name>
    <name type="synonym">Common thornapple</name>
    <dbReference type="NCBI Taxonomy" id="4076"/>
    <lineage>
        <taxon>Eukaryota</taxon>
        <taxon>Viridiplantae</taxon>
        <taxon>Streptophyta</taxon>
        <taxon>Embryophyta</taxon>
        <taxon>Tracheophyta</taxon>
        <taxon>Spermatophyta</taxon>
        <taxon>Magnoliopsida</taxon>
        <taxon>eudicotyledons</taxon>
        <taxon>Gunneridae</taxon>
        <taxon>Pentapetalae</taxon>
        <taxon>asterids</taxon>
        <taxon>lamiids</taxon>
        <taxon>Solanales</taxon>
        <taxon>Solanaceae</taxon>
        <taxon>Solanoideae</taxon>
        <taxon>Datureae</taxon>
        <taxon>Datura</taxon>
    </lineage>
</organism>
<gene>
    <name evidence="1" type="ORF">HAX54_035743</name>
</gene>
<evidence type="ECO:0000313" key="1">
    <source>
        <dbReference type="EMBL" id="MCD7457670.1"/>
    </source>
</evidence>
<dbReference type="Proteomes" id="UP000823775">
    <property type="component" value="Unassembled WGS sequence"/>
</dbReference>
<accession>A0ABS8SFI9</accession>
<sequence length="147" mass="16452">MKTRQEDNIIVIKNFLQVSAKYSVIFPVANLELNLDIVPMRVGEENGDLNMYVNLLTVAITGNATFLDELLKAKSDPDIGDAQRRTPLHQKGMKSVSWCFLDMDVAYTSEVYSIRDAAANNLKCLAEKFGPEWAMQHIIPVCLTCAN</sequence>